<proteinExistence type="predicted"/>
<evidence type="ECO:0000313" key="1">
    <source>
        <dbReference type="EMBL" id="KAK3751711.1"/>
    </source>
</evidence>
<dbReference type="Proteomes" id="UP001283361">
    <property type="component" value="Unassembled WGS sequence"/>
</dbReference>
<gene>
    <name evidence="1" type="ORF">RRG08_065617</name>
</gene>
<protein>
    <submittedName>
        <fullName evidence="1">Uncharacterized protein</fullName>
    </submittedName>
</protein>
<keyword evidence="2" id="KW-1185">Reference proteome</keyword>
<dbReference type="EMBL" id="JAWDGP010005809">
    <property type="protein sequence ID" value="KAK3751711.1"/>
    <property type="molecule type" value="Genomic_DNA"/>
</dbReference>
<reference evidence="1" key="1">
    <citation type="journal article" date="2023" name="G3 (Bethesda)">
        <title>A reference genome for the long-term kleptoplast-retaining sea slug Elysia crispata morphotype clarki.</title>
        <authorList>
            <person name="Eastman K.E."/>
            <person name="Pendleton A.L."/>
            <person name="Shaikh M.A."/>
            <person name="Suttiyut T."/>
            <person name="Ogas R."/>
            <person name="Tomko P."/>
            <person name="Gavelis G."/>
            <person name="Widhalm J.R."/>
            <person name="Wisecaver J.H."/>
        </authorList>
    </citation>
    <scope>NUCLEOTIDE SEQUENCE</scope>
    <source>
        <strain evidence="1">ECLA1</strain>
    </source>
</reference>
<accession>A0AAE0YNC1</accession>
<sequence>MRNLGSSGLLWNKHASWNIGIILVGLVKPTPGWLSRGSRDEGRNNQALWPSVTLTLSLALSHSPQVLSPRCVSDRPGEWSVGTRR</sequence>
<comment type="caution">
    <text evidence="1">The sequence shown here is derived from an EMBL/GenBank/DDBJ whole genome shotgun (WGS) entry which is preliminary data.</text>
</comment>
<name>A0AAE0YNC1_9GAST</name>
<evidence type="ECO:0000313" key="2">
    <source>
        <dbReference type="Proteomes" id="UP001283361"/>
    </source>
</evidence>
<dbReference type="AlphaFoldDB" id="A0AAE0YNC1"/>
<organism evidence="1 2">
    <name type="scientific">Elysia crispata</name>
    <name type="common">lettuce slug</name>
    <dbReference type="NCBI Taxonomy" id="231223"/>
    <lineage>
        <taxon>Eukaryota</taxon>
        <taxon>Metazoa</taxon>
        <taxon>Spiralia</taxon>
        <taxon>Lophotrochozoa</taxon>
        <taxon>Mollusca</taxon>
        <taxon>Gastropoda</taxon>
        <taxon>Heterobranchia</taxon>
        <taxon>Euthyneura</taxon>
        <taxon>Panpulmonata</taxon>
        <taxon>Sacoglossa</taxon>
        <taxon>Placobranchoidea</taxon>
        <taxon>Plakobranchidae</taxon>
        <taxon>Elysia</taxon>
    </lineage>
</organism>